<feature type="compositionally biased region" description="Low complexity" evidence="6">
    <location>
        <begin position="256"/>
        <end position="265"/>
    </location>
</feature>
<proteinExistence type="predicted"/>
<dbReference type="InterPro" id="IPR036638">
    <property type="entry name" value="HLH_DNA-bd_sf"/>
</dbReference>
<organism evidence="8 9">
    <name type="scientific">Oldenlandia corymbosa var. corymbosa</name>
    <dbReference type="NCBI Taxonomy" id="529605"/>
    <lineage>
        <taxon>Eukaryota</taxon>
        <taxon>Viridiplantae</taxon>
        <taxon>Streptophyta</taxon>
        <taxon>Embryophyta</taxon>
        <taxon>Tracheophyta</taxon>
        <taxon>Spermatophyta</taxon>
        <taxon>Magnoliopsida</taxon>
        <taxon>eudicotyledons</taxon>
        <taxon>Gunneridae</taxon>
        <taxon>Pentapetalae</taxon>
        <taxon>asterids</taxon>
        <taxon>lamiids</taxon>
        <taxon>Gentianales</taxon>
        <taxon>Rubiaceae</taxon>
        <taxon>Rubioideae</taxon>
        <taxon>Spermacoceae</taxon>
        <taxon>Hedyotis-Oldenlandia complex</taxon>
        <taxon>Oldenlandia</taxon>
    </lineage>
</organism>
<dbReference type="SMART" id="SM00353">
    <property type="entry name" value="HLH"/>
    <property type="match status" value="1"/>
</dbReference>
<dbReference type="Pfam" id="PF22754">
    <property type="entry name" value="bHLH-TF_ACT-like_plant"/>
    <property type="match status" value="1"/>
</dbReference>
<evidence type="ECO:0000256" key="5">
    <source>
        <dbReference type="ARBA" id="ARBA00023242"/>
    </source>
</evidence>
<dbReference type="PANTHER" id="PTHR11969">
    <property type="entry name" value="MAX DIMERIZATION, MAD"/>
    <property type="match status" value="1"/>
</dbReference>
<evidence type="ECO:0000256" key="6">
    <source>
        <dbReference type="SAM" id="MobiDB-lite"/>
    </source>
</evidence>
<dbReference type="AlphaFoldDB" id="A0AAV1D5U0"/>
<dbReference type="EMBL" id="OX459121">
    <property type="protein sequence ID" value="CAI9102268.1"/>
    <property type="molecule type" value="Genomic_DNA"/>
</dbReference>
<dbReference type="GO" id="GO:0000981">
    <property type="term" value="F:DNA-binding transcription factor activity, RNA polymerase II-specific"/>
    <property type="evidence" value="ECO:0007669"/>
    <property type="project" value="TreeGrafter"/>
</dbReference>
<feature type="region of interest" description="Disordered" evidence="6">
    <location>
        <begin position="233"/>
        <end position="265"/>
    </location>
</feature>
<feature type="compositionally biased region" description="Basic residues" evidence="6">
    <location>
        <begin position="244"/>
        <end position="253"/>
    </location>
</feature>
<keyword evidence="3" id="KW-0238">DNA-binding</keyword>
<evidence type="ECO:0000259" key="7">
    <source>
        <dbReference type="PROSITE" id="PS50888"/>
    </source>
</evidence>
<dbReference type="GO" id="GO:0046983">
    <property type="term" value="F:protein dimerization activity"/>
    <property type="evidence" value="ECO:0007669"/>
    <property type="project" value="InterPro"/>
</dbReference>
<dbReference type="PANTHER" id="PTHR11969:SF54">
    <property type="entry name" value="MAD-LIKE PROTEIN 1"/>
    <property type="match status" value="1"/>
</dbReference>
<sequence>MALETVVYQQDLFSSYTREPFVDLFDGGDSGGGGGGGGYLPEEGCDFDELATKFDEFFPENSLSPSQQCSSPNASISDLQIPDHLEIFHDLDQVLLPHHQPQQDKNYNFNLDVSPRFKRRRSRPKKNQEEIERQRMAHIAVERNRRKQMNQYLSVLRGLMPSGYAQKGDQASIVGGAINYVKELEQQLQFLDGLNHAKNQEGSPGSDSISSSSVPFTEFFNYPQYSTNISTCSSGNSSYDDGNHHHHHHHHRHDQSSNGGNNFNSNKPFAVADIEVTMVENSHANLKIRSKKRPKQLLRLVSGLQSMRLTILHLNVTTANQTVLYSLSLKVEDDCASNSADEIAATVNQIFLRIQQETAGSTLDH</sequence>
<keyword evidence="9" id="KW-1185">Reference proteome</keyword>
<feature type="domain" description="BHLH" evidence="7">
    <location>
        <begin position="133"/>
        <end position="184"/>
    </location>
</feature>
<keyword evidence="5" id="KW-0539">Nucleus</keyword>
<dbReference type="InterPro" id="IPR054502">
    <property type="entry name" value="bHLH-TF_ACT-like_plant"/>
</dbReference>
<dbReference type="InterPro" id="IPR011598">
    <property type="entry name" value="bHLH_dom"/>
</dbReference>
<dbReference type="GO" id="GO:0005634">
    <property type="term" value="C:nucleus"/>
    <property type="evidence" value="ECO:0007669"/>
    <property type="project" value="UniProtKB-SubCell"/>
</dbReference>
<accession>A0AAV1D5U0</accession>
<evidence type="ECO:0000256" key="4">
    <source>
        <dbReference type="ARBA" id="ARBA00023163"/>
    </source>
</evidence>
<evidence type="ECO:0000313" key="9">
    <source>
        <dbReference type="Proteomes" id="UP001161247"/>
    </source>
</evidence>
<gene>
    <name evidence="8" type="ORF">OLC1_LOCUS11648</name>
</gene>
<reference evidence="8" key="1">
    <citation type="submission" date="2023-03" db="EMBL/GenBank/DDBJ databases">
        <authorList>
            <person name="Julca I."/>
        </authorList>
    </citation>
    <scope>NUCLEOTIDE SEQUENCE</scope>
</reference>
<dbReference type="Gene3D" id="4.10.280.10">
    <property type="entry name" value="Helix-loop-helix DNA-binding domain"/>
    <property type="match status" value="1"/>
</dbReference>
<evidence type="ECO:0000313" key="8">
    <source>
        <dbReference type="EMBL" id="CAI9102268.1"/>
    </source>
</evidence>
<dbReference type="GO" id="GO:0000978">
    <property type="term" value="F:RNA polymerase II cis-regulatory region sequence-specific DNA binding"/>
    <property type="evidence" value="ECO:0007669"/>
    <property type="project" value="TreeGrafter"/>
</dbReference>
<keyword evidence="2" id="KW-0805">Transcription regulation</keyword>
<evidence type="ECO:0000256" key="2">
    <source>
        <dbReference type="ARBA" id="ARBA00023015"/>
    </source>
</evidence>
<dbReference type="PROSITE" id="PS50888">
    <property type="entry name" value="BHLH"/>
    <property type="match status" value="1"/>
</dbReference>
<dbReference type="Proteomes" id="UP001161247">
    <property type="component" value="Chromosome 4"/>
</dbReference>
<keyword evidence="4" id="KW-0804">Transcription</keyword>
<evidence type="ECO:0000256" key="1">
    <source>
        <dbReference type="ARBA" id="ARBA00004123"/>
    </source>
</evidence>
<protein>
    <submittedName>
        <fullName evidence="8">OLC1v1000510C2</fullName>
    </submittedName>
</protein>
<name>A0AAV1D5U0_OLDCO</name>
<evidence type="ECO:0000256" key="3">
    <source>
        <dbReference type="ARBA" id="ARBA00023125"/>
    </source>
</evidence>
<dbReference type="SUPFAM" id="SSF47459">
    <property type="entry name" value="HLH, helix-loop-helix DNA-binding domain"/>
    <property type="match status" value="1"/>
</dbReference>
<dbReference type="Pfam" id="PF00010">
    <property type="entry name" value="HLH"/>
    <property type="match status" value="1"/>
</dbReference>
<comment type="subcellular location">
    <subcellularLocation>
        <location evidence="1">Nucleus</location>
    </subcellularLocation>
</comment>